<keyword evidence="2" id="KW-1185">Reference proteome</keyword>
<evidence type="ECO:0000313" key="1">
    <source>
        <dbReference type="EMBL" id="TWU06089.1"/>
    </source>
</evidence>
<comment type="caution">
    <text evidence="1">The sequence shown here is derived from an EMBL/GenBank/DDBJ whole genome shotgun (WGS) entry which is preliminary data.</text>
</comment>
<sequence length="75" mass="8352">MLGVVGGVPGNRAPIPIGLVLHLILCGSHDDGRPEFRNLNHDATSWNSVVAVEIKRTRLRMNAKCFWATVFVYTY</sequence>
<dbReference type="Proteomes" id="UP000320176">
    <property type="component" value="Unassembled WGS sequence"/>
</dbReference>
<name>A0A5C6B446_9BACT</name>
<organism evidence="1 2">
    <name type="scientific">Stieleria varia</name>
    <dbReference type="NCBI Taxonomy" id="2528005"/>
    <lineage>
        <taxon>Bacteria</taxon>
        <taxon>Pseudomonadati</taxon>
        <taxon>Planctomycetota</taxon>
        <taxon>Planctomycetia</taxon>
        <taxon>Pirellulales</taxon>
        <taxon>Pirellulaceae</taxon>
        <taxon>Stieleria</taxon>
    </lineage>
</organism>
<gene>
    <name evidence="1" type="ORF">Pla52n_18090</name>
</gene>
<proteinExistence type="predicted"/>
<dbReference type="AlphaFoldDB" id="A0A5C6B446"/>
<evidence type="ECO:0000313" key="2">
    <source>
        <dbReference type="Proteomes" id="UP000320176"/>
    </source>
</evidence>
<reference evidence="1 2" key="1">
    <citation type="submission" date="2019-02" db="EMBL/GenBank/DDBJ databases">
        <title>Deep-cultivation of Planctomycetes and their phenomic and genomic characterization uncovers novel biology.</title>
        <authorList>
            <person name="Wiegand S."/>
            <person name="Jogler M."/>
            <person name="Boedeker C."/>
            <person name="Pinto D."/>
            <person name="Vollmers J."/>
            <person name="Rivas-Marin E."/>
            <person name="Kohn T."/>
            <person name="Peeters S.H."/>
            <person name="Heuer A."/>
            <person name="Rast P."/>
            <person name="Oberbeckmann S."/>
            <person name="Bunk B."/>
            <person name="Jeske O."/>
            <person name="Meyerdierks A."/>
            <person name="Storesund J.E."/>
            <person name="Kallscheuer N."/>
            <person name="Luecker S."/>
            <person name="Lage O.M."/>
            <person name="Pohl T."/>
            <person name="Merkel B.J."/>
            <person name="Hornburger P."/>
            <person name="Mueller R.-W."/>
            <person name="Bruemmer F."/>
            <person name="Labrenz M."/>
            <person name="Spormann A.M."/>
            <person name="Op Den Camp H."/>
            <person name="Overmann J."/>
            <person name="Amann R."/>
            <person name="Jetten M.S.M."/>
            <person name="Mascher T."/>
            <person name="Medema M.H."/>
            <person name="Devos D.P."/>
            <person name="Kaster A.-K."/>
            <person name="Ovreas L."/>
            <person name="Rohde M."/>
            <person name="Galperin M.Y."/>
            <person name="Jogler C."/>
        </authorList>
    </citation>
    <scope>NUCLEOTIDE SEQUENCE [LARGE SCALE GENOMIC DNA]</scope>
    <source>
        <strain evidence="1 2">Pla52n</strain>
    </source>
</reference>
<accession>A0A5C6B446</accession>
<dbReference type="EMBL" id="SJPN01000002">
    <property type="protein sequence ID" value="TWU06089.1"/>
    <property type="molecule type" value="Genomic_DNA"/>
</dbReference>
<protein>
    <submittedName>
        <fullName evidence="1">Uncharacterized protein</fullName>
    </submittedName>
</protein>